<reference evidence="2" key="1">
    <citation type="submission" date="2016-11" db="EMBL/GenBank/DDBJ databases">
        <title>Draft Genome Sequence of Marinobacter hydrocarbonoclasticus strain STW2, a polyaromatic aromatic hydrocarbon degrading and denitrifying bacterium from rhizosphere of Seagrass Enhalus acodoides.</title>
        <authorList>
            <person name="Ling J."/>
            <person name="Dong J."/>
        </authorList>
    </citation>
    <scope>NUCLEOTIDE SEQUENCE [LARGE SCALE GENOMIC DNA]</scope>
    <source>
        <strain evidence="2">STW2</strain>
    </source>
</reference>
<comment type="caution">
    <text evidence="2">The sequence shown here is derived from an EMBL/GenBank/DDBJ whole genome shotgun (WGS) entry which is preliminary data.</text>
</comment>
<proteinExistence type="predicted"/>
<evidence type="ECO:0000313" key="2">
    <source>
        <dbReference type="EMBL" id="OJS99576.1"/>
    </source>
</evidence>
<dbReference type="OrthoDB" id="5571491at2"/>
<name>A0A1M2UW71_MARNT</name>
<keyword evidence="3" id="KW-1185">Reference proteome</keyword>
<accession>A0A1M2UW71</accession>
<keyword evidence="1" id="KW-0472">Membrane</keyword>
<dbReference type="Proteomes" id="UP000183986">
    <property type="component" value="Unassembled WGS sequence"/>
</dbReference>
<keyword evidence="1" id="KW-0812">Transmembrane</keyword>
<dbReference type="GeneID" id="94724731"/>
<sequence length="199" mass="23234">MIGFPIALIFANGFEWYAHKYILHGTPRPGQPRYSPIPKSMKSHWQHHKIVRTTDYQDDGYAEGLSNWRTRDEVTSLLKLTAITSLAMPVAPFFTLGTYYAAARYFYVHRRSHLEPEWGKKAIPWHYDHHMNTNQDANWCVTRPWFDYIMGTRVIANEAMAESNPLGIRLPEIVEKPLNQACRRLFPKSFERLNQGQLV</sequence>
<evidence type="ECO:0000313" key="3">
    <source>
        <dbReference type="Proteomes" id="UP000183986"/>
    </source>
</evidence>
<organism evidence="2 3">
    <name type="scientific">Marinobacter nauticus</name>
    <name type="common">Marinobacter hydrocarbonoclasticus</name>
    <name type="synonym">Marinobacter aquaeolei</name>
    <dbReference type="NCBI Taxonomy" id="2743"/>
    <lineage>
        <taxon>Bacteria</taxon>
        <taxon>Pseudomonadati</taxon>
        <taxon>Pseudomonadota</taxon>
        <taxon>Gammaproteobacteria</taxon>
        <taxon>Pseudomonadales</taxon>
        <taxon>Marinobacteraceae</taxon>
        <taxon>Marinobacter</taxon>
    </lineage>
</organism>
<gene>
    <name evidence="2" type="ORF">BEE62_05460</name>
</gene>
<dbReference type="RefSeq" id="WP_072676578.1">
    <property type="nucleotide sequence ID" value="NZ_MPKY01000001.1"/>
</dbReference>
<dbReference type="EMBL" id="MPKY01000001">
    <property type="protein sequence ID" value="OJS99576.1"/>
    <property type="molecule type" value="Genomic_DNA"/>
</dbReference>
<keyword evidence="1" id="KW-1133">Transmembrane helix</keyword>
<dbReference type="AlphaFoldDB" id="A0A1M2UW71"/>
<feature type="transmembrane region" description="Helical" evidence="1">
    <location>
        <begin position="80"/>
        <end position="102"/>
    </location>
</feature>
<protein>
    <submittedName>
        <fullName evidence="2">Uncharacterized protein</fullName>
    </submittedName>
</protein>
<evidence type="ECO:0000256" key="1">
    <source>
        <dbReference type="SAM" id="Phobius"/>
    </source>
</evidence>